<dbReference type="SUPFAM" id="SSF49503">
    <property type="entry name" value="Cupredoxins"/>
    <property type="match status" value="3"/>
</dbReference>
<sequence>MSISDTVVFLLLLSVISKSYSRKIEYFIAAVEDNWDYAPSGRNLITEDTSSQTYLSRFNGSIGHVYKKAMFREFTDGTFITEKPRPDYLGLIGPLITANVGDNITIHFKNKASREFSIQPLALTHESEGGMLGLMSVNRCNNKPEPIRISGQIRRYYIAAESSEVGKAKDVFVILTEYDNSEGSVFSEITMKDHRLRVRYNTEGCNAAEQEDPPYPLVETLYFAIIEQPWNYGDVLRNKANIPFTLHADGIIIEVENRQDNETLVNPDETVTFIWKFPESTGPADGDPHCIMKIYYSNINKSRDVSSGLVGPLLICKDSSTTVTNSVIFIGGTDETQSWYIDDNLSGKSTTKDDVNYKDGNKIYAINGYADGTFPDLDQIIPQSERYLHIANFDTLFHTFHLNGNYFNDTHLSGGANIIIQSLGRFDN</sequence>
<reference evidence="2 3" key="1">
    <citation type="submission" date="2022-12" db="EMBL/GenBank/DDBJ databases">
        <title>Chromosome-level genome of Tegillarca granosa.</title>
        <authorList>
            <person name="Kim J."/>
        </authorList>
    </citation>
    <scope>NUCLEOTIDE SEQUENCE [LARGE SCALE GENOMIC DNA]</scope>
    <source>
        <strain evidence="2">Teg-2019</strain>
        <tissue evidence="2">Adductor muscle</tissue>
    </source>
</reference>
<dbReference type="InterPro" id="IPR008972">
    <property type="entry name" value="Cupredoxin"/>
</dbReference>
<evidence type="ECO:0000313" key="2">
    <source>
        <dbReference type="EMBL" id="KAJ8316838.1"/>
    </source>
</evidence>
<evidence type="ECO:0000256" key="1">
    <source>
        <dbReference type="SAM" id="SignalP"/>
    </source>
</evidence>
<feature type="non-terminal residue" evidence="2">
    <location>
        <position position="428"/>
    </location>
</feature>
<dbReference type="Proteomes" id="UP001217089">
    <property type="component" value="Unassembled WGS sequence"/>
</dbReference>
<evidence type="ECO:0000313" key="3">
    <source>
        <dbReference type="Proteomes" id="UP001217089"/>
    </source>
</evidence>
<feature type="signal peptide" evidence="1">
    <location>
        <begin position="1"/>
        <end position="21"/>
    </location>
</feature>
<keyword evidence="3" id="KW-1185">Reference proteome</keyword>
<name>A0ABQ9FHQ7_TEGGR</name>
<dbReference type="Gene3D" id="2.60.40.420">
    <property type="entry name" value="Cupredoxins - blue copper proteins"/>
    <property type="match status" value="3"/>
</dbReference>
<gene>
    <name evidence="2" type="ORF">KUTeg_004742</name>
</gene>
<dbReference type="EMBL" id="JARBDR010000246">
    <property type="protein sequence ID" value="KAJ8316838.1"/>
    <property type="molecule type" value="Genomic_DNA"/>
</dbReference>
<proteinExistence type="predicted"/>
<organism evidence="2 3">
    <name type="scientific">Tegillarca granosa</name>
    <name type="common">Malaysian cockle</name>
    <name type="synonym">Anadara granosa</name>
    <dbReference type="NCBI Taxonomy" id="220873"/>
    <lineage>
        <taxon>Eukaryota</taxon>
        <taxon>Metazoa</taxon>
        <taxon>Spiralia</taxon>
        <taxon>Lophotrochozoa</taxon>
        <taxon>Mollusca</taxon>
        <taxon>Bivalvia</taxon>
        <taxon>Autobranchia</taxon>
        <taxon>Pteriomorphia</taxon>
        <taxon>Arcoida</taxon>
        <taxon>Arcoidea</taxon>
        <taxon>Arcidae</taxon>
        <taxon>Tegillarca</taxon>
    </lineage>
</organism>
<accession>A0ABQ9FHQ7</accession>
<comment type="caution">
    <text evidence="2">The sequence shown here is derived from an EMBL/GenBank/DDBJ whole genome shotgun (WGS) entry which is preliminary data.</text>
</comment>
<protein>
    <submittedName>
        <fullName evidence="2">Uncharacterized protein</fullName>
    </submittedName>
</protein>
<keyword evidence="1" id="KW-0732">Signal</keyword>
<feature type="chain" id="PRO_5045239393" evidence="1">
    <location>
        <begin position="22"/>
        <end position="428"/>
    </location>
</feature>